<dbReference type="AlphaFoldDB" id="A0A844ZPT3"/>
<dbReference type="GO" id="GO:0016757">
    <property type="term" value="F:glycosyltransferase activity"/>
    <property type="evidence" value="ECO:0007669"/>
    <property type="project" value="InterPro"/>
</dbReference>
<gene>
    <name evidence="3" type="ORF">GRI41_02850</name>
</gene>
<protein>
    <submittedName>
        <fullName evidence="3">Glycosyltransferase</fullName>
    </submittedName>
</protein>
<dbReference type="Proteomes" id="UP000442714">
    <property type="component" value="Unassembled WGS sequence"/>
</dbReference>
<feature type="domain" description="Glycosyl transferase family 1" evidence="1">
    <location>
        <begin position="205"/>
        <end position="357"/>
    </location>
</feature>
<accession>A0A844ZPT3</accession>
<evidence type="ECO:0000313" key="4">
    <source>
        <dbReference type="Proteomes" id="UP000442714"/>
    </source>
</evidence>
<dbReference type="OrthoDB" id="9790710at2"/>
<sequence length="387" mass="42668">MTRNAGAKKQTRPRILHLHSTFAAGGKEIRCAQLINAFGNKVEHEIVSAVPESMEARALISGKLPVTYPDDFPSLQGKPLPPRLLRIAKAMKPYDLVLTYNWGAMDAVMAHTLFGDALKLPPLIHHEDGFNEDEQEKLKAKRNWFRRLALGKTSALVVPSEQLEEIALEVWYQPMTRVKRISNGIETRAFAKKPKPDALTGLVKQAGEKWVGTLAGMREVKNLPRLVRAFAGLPDDWRLVIVGEGPERQAIEQEAIRLGISDRVHLPGFAANPARYVGLFDIFALSSDTEQFPISVVEAMAAGLPVASTKVGDVAEMVSEANVRFITDKANAAELASALQALAEDPALRKSVGEANRVKALEEYDQKVMIDSYRRLYSSAMGQVIAR</sequence>
<dbReference type="Pfam" id="PF13439">
    <property type="entry name" value="Glyco_transf_4"/>
    <property type="match status" value="1"/>
</dbReference>
<keyword evidence="3" id="KW-0808">Transferase</keyword>
<keyword evidence="4" id="KW-1185">Reference proteome</keyword>
<dbReference type="Pfam" id="PF00534">
    <property type="entry name" value="Glycos_transf_1"/>
    <property type="match status" value="1"/>
</dbReference>
<dbReference type="InterPro" id="IPR028098">
    <property type="entry name" value="Glyco_trans_4-like_N"/>
</dbReference>
<dbReference type="EMBL" id="WTYX01000001">
    <property type="protein sequence ID" value="MXO89753.1"/>
    <property type="molecule type" value="Genomic_DNA"/>
</dbReference>
<organism evidence="3 4">
    <name type="scientific">Pontixanthobacter aquaemixtae</name>
    <dbReference type="NCBI Taxonomy" id="1958940"/>
    <lineage>
        <taxon>Bacteria</taxon>
        <taxon>Pseudomonadati</taxon>
        <taxon>Pseudomonadota</taxon>
        <taxon>Alphaproteobacteria</taxon>
        <taxon>Sphingomonadales</taxon>
        <taxon>Erythrobacteraceae</taxon>
        <taxon>Pontixanthobacter</taxon>
    </lineage>
</organism>
<name>A0A844ZPT3_9SPHN</name>
<reference evidence="3 4" key="1">
    <citation type="submission" date="2019-12" db="EMBL/GenBank/DDBJ databases">
        <title>Genomic-based taxomic classification of the family Erythrobacteraceae.</title>
        <authorList>
            <person name="Xu L."/>
        </authorList>
    </citation>
    <scope>NUCLEOTIDE SEQUENCE [LARGE SCALE GENOMIC DNA]</scope>
    <source>
        <strain evidence="3 4">KCTC 52763</strain>
    </source>
</reference>
<evidence type="ECO:0000259" key="2">
    <source>
        <dbReference type="Pfam" id="PF13439"/>
    </source>
</evidence>
<dbReference type="Gene3D" id="3.40.50.2000">
    <property type="entry name" value="Glycogen Phosphorylase B"/>
    <property type="match status" value="2"/>
</dbReference>
<dbReference type="CDD" id="cd03811">
    <property type="entry name" value="GT4_GT28_WabH-like"/>
    <property type="match status" value="1"/>
</dbReference>
<proteinExistence type="predicted"/>
<dbReference type="SUPFAM" id="SSF53756">
    <property type="entry name" value="UDP-Glycosyltransferase/glycogen phosphorylase"/>
    <property type="match status" value="1"/>
</dbReference>
<evidence type="ECO:0000313" key="3">
    <source>
        <dbReference type="EMBL" id="MXO89753.1"/>
    </source>
</evidence>
<dbReference type="RefSeq" id="WP_160603247.1">
    <property type="nucleotide sequence ID" value="NZ_WTYX01000001.1"/>
</dbReference>
<dbReference type="PANTHER" id="PTHR12526:SF630">
    <property type="entry name" value="GLYCOSYLTRANSFERASE"/>
    <property type="match status" value="1"/>
</dbReference>
<dbReference type="InterPro" id="IPR001296">
    <property type="entry name" value="Glyco_trans_1"/>
</dbReference>
<feature type="domain" description="Glycosyltransferase subfamily 4-like N-terminal" evidence="2">
    <location>
        <begin position="25"/>
        <end position="187"/>
    </location>
</feature>
<evidence type="ECO:0000259" key="1">
    <source>
        <dbReference type="Pfam" id="PF00534"/>
    </source>
</evidence>
<dbReference type="PANTHER" id="PTHR12526">
    <property type="entry name" value="GLYCOSYLTRANSFERASE"/>
    <property type="match status" value="1"/>
</dbReference>
<comment type="caution">
    <text evidence="3">The sequence shown here is derived from an EMBL/GenBank/DDBJ whole genome shotgun (WGS) entry which is preliminary data.</text>
</comment>